<dbReference type="InterPro" id="IPR009057">
    <property type="entry name" value="Homeodomain-like_sf"/>
</dbReference>
<organism evidence="4 5">
    <name type="scientific">Rhodococcus pseudokoreensis</name>
    <dbReference type="NCBI Taxonomy" id="2811421"/>
    <lineage>
        <taxon>Bacteria</taxon>
        <taxon>Bacillati</taxon>
        <taxon>Actinomycetota</taxon>
        <taxon>Actinomycetes</taxon>
        <taxon>Mycobacteriales</taxon>
        <taxon>Nocardiaceae</taxon>
        <taxon>Rhodococcus</taxon>
    </lineage>
</organism>
<dbReference type="RefSeq" id="WP_206009101.1">
    <property type="nucleotide sequence ID" value="NZ_CP070619.1"/>
</dbReference>
<sequence>MSAVESAASRPALRYGERRTALLAAAVRVGAEQGLRNLTYRAVAREAGVAHGLVAHHFGTRDALLEEALQYSLAKSVPAISARPGSGDLDALFEGIVEMVQTLPHDLAFQYELILESRRRPELRPHVQSLYRTFEQALADELACGEMDLDQDFVHLIFAALDGLVFQQLSIADPERTDAALAHLRTLLALAGHRST</sequence>
<dbReference type="Pfam" id="PF17940">
    <property type="entry name" value="TetR_C_31"/>
    <property type="match status" value="1"/>
</dbReference>
<dbReference type="SUPFAM" id="SSF48498">
    <property type="entry name" value="Tetracyclin repressor-like, C-terminal domain"/>
    <property type="match status" value="1"/>
</dbReference>
<dbReference type="PANTHER" id="PTHR30055:SF231">
    <property type="entry name" value="TRANSCRIPTIONAL REGULATORY PROTEIN (PROBABLY DEOR-FAMILY)-RELATED"/>
    <property type="match status" value="1"/>
</dbReference>
<dbReference type="InterPro" id="IPR041583">
    <property type="entry name" value="TetR_C_31"/>
</dbReference>
<feature type="DNA-binding region" description="H-T-H motif" evidence="2">
    <location>
        <begin position="39"/>
        <end position="58"/>
    </location>
</feature>
<reference evidence="4 5" key="1">
    <citation type="journal article" date="2021" name="Microbiol. Resour. Announc.">
        <title>Complete Genome Sequences of Two Rhodococcus sp. Strains with Large and Linear Chromosomes, Isolated from Apple Rhizosphere.</title>
        <authorList>
            <person name="Benning S."/>
            <person name="Brugnone N."/>
            <person name="Siani R."/>
            <person name="Kublik S."/>
            <person name="Schloter M."/>
            <person name="Rad V."/>
        </authorList>
    </citation>
    <scope>NUCLEOTIDE SEQUENCE [LARGE SCALE GENOMIC DNA]</scope>
    <source>
        <strain evidence="4 5">R79</strain>
    </source>
</reference>
<dbReference type="EMBL" id="CP070619">
    <property type="protein sequence ID" value="QSE92638.1"/>
    <property type="molecule type" value="Genomic_DNA"/>
</dbReference>
<protein>
    <submittedName>
        <fullName evidence="4">TetR family transcriptional regulator</fullName>
    </submittedName>
</protein>
<dbReference type="SUPFAM" id="SSF46689">
    <property type="entry name" value="Homeodomain-like"/>
    <property type="match status" value="1"/>
</dbReference>
<dbReference type="InterPro" id="IPR050109">
    <property type="entry name" value="HTH-type_TetR-like_transc_reg"/>
</dbReference>
<reference evidence="4 5" key="2">
    <citation type="journal article" date="2022" name="Arch. Microbiol.">
        <title>Rhodococcus pseudokoreensis sp. nov. isolated from the rhizosphere of young M26 apple rootstocks.</title>
        <authorList>
            <person name="Kampfer P."/>
            <person name="Glaeser S.P."/>
            <person name="Blom J."/>
            <person name="Wolf J."/>
            <person name="Benning S."/>
            <person name="Schloter M."/>
            <person name="Neumann-Schaal M."/>
        </authorList>
    </citation>
    <scope>NUCLEOTIDE SEQUENCE [LARGE SCALE GENOMIC DNA]</scope>
    <source>
        <strain evidence="4 5">R79</strain>
    </source>
</reference>
<dbReference type="PROSITE" id="PS50977">
    <property type="entry name" value="HTH_TETR_2"/>
    <property type="match status" value="1"/>
</dbReference>
<dbReference type="PRINTS" id="PR00455">
    <property type="entry name" value="HTHTETR"/>
</dbReference>
<dbReference type="Pfam" id="PF00440">
    <property type="entry name" value="TetR_N"/>
    <property type="match status" value="1"/>
</dbReference>
<dbReference type="Gene3D" id="1.10.357.10">
    <property type="entry name" value="Tetracycline Repressor, domain 2"/>
    <property type="match status" value="1"/>
</dbReference>
<dbReference type="InterPro" id="IPR036271">
    <property type="entry name" value="Tet_transcr_reg_TetR-rel_C_sf"/>
</dbReference>
<dbReference type="Proteomes" id="UP000662986">
    <property type="component" value="Chromosome"/>
</dbReference>
<evidence type="ECO:0000259" key="3">
    <source>
        <dbReference type="PROSITE" id="PS50977"/>
    </source>
</evidence>
<keyword evidence="5" id="KW-1185">Reference proteome</keyword>
<keyword evidence="1 2" id="KW-0238">DNA-binding</keyword>
<dbReference type="PANTHER" id="PTHR30055">
    <property type="entry name" value="HTH-TYPE TRANSCRIPTIONAL REGULATOR RUTR"/>
    <property type="match status" value="1"/>
</dbReference>
<proteinExistence type="predicted"/>
<dbReference type="InterPro" id="IPR001647">
    <property type="entry name" value="HTH_TetR"/>
</dbReference>
<accession>A0A974W7D6</accession>
<gene>
    <name evidence="4" type="ORF">JWS13_30540</name>
</gene>
<evidence type="ECO:0000256" key="2">
    <source>
        <dbReference type="PROSITE-ProRule" id="PRU00335"/>
    </source>
</evidence>
<evidence type="ECO:0000256" key="1">
    <source>
        <dbReference type="ARBA" id="ARBA00023125"/>
    </source>
</evidence>
<evidence type="ECO:0000313" key="4">
    <source>
        <dbReference type="EMBL" id="QSE92638.1"/>
    </source>
</evidence>
<evidence type="ECO:0000313" key="5">
    <source>
        <dbReference type="Proteomes" id="UP000662986"/>
    </source>
</evidence>
<name>A0A974W7D6_9NOCA</name>
<feature type="domain" description="HTH tetR-type" evidence="3">
    <location>
        <begin position="16"/>
        <end position="76"/>
    </location>
</feature>